<dbReference type="Gene3D" id="1.10.340.70">
    <property type="match status" value="1"/>
</dbReference>
<dbReference type="GO" id="GO:0042575">
    <property type="term" value="C:DNA polymerase complex"/>
    <property type="evidence" value="ECO:0007669"/>
    <property type="project" value="UniProtKB-ARBA"/>
</dbReference>
<evidence type="ECO:0000256" key="6">
    <source>
        <dbReference type="ARBA" id="ARBA00022801"/>
    </source>
</evidence>
<dbReference type="Gene3D" id="3.30.420.10">
    <property type="entry name" value="Ribonuclease H-like superfamily/Ribonuclease H"/>
    <property type="match status" value="1"/>
</dbReference>
<dbReference type="InterPro" id="IPR043128">
    <property type="entry name" value="Rev_trsase/Diguanyl_cyclase"/>
</dbReference>
<evidence type="ECO:0000259" key="13">
    <source>
        <dbReference type="PROSITE" id="PS50175"/>
    </source>
</evidence>
<dbReference type="InterPro" id="IPR041588">
    <property type="entry name" value="Integrase_H2C2"/>
</dbReference>
<dbReference type="GO" id="GO:0003964">
    <property type="term" value="F:RNA-directed DNA polymerase activity"/>
    <property type="evidence" value="ECO:0007669"/>
    <property type="project" value="UniProtKB-KW"/>
</dbReference>
<dbReference type="Pfam" id="PF00665">
    <property type="entry name" value="rve"/>
    <property type="match status" value="1"/>
</dbReference>
<keyword evidence="4" id="KW-0540">Nuclease</keyword>
<keyword evidence="6" id="KW-0378">Hydrolase</keyword>
<evidence type="ECO:0000313" key="16">
    <source>
        <dbReference type="EMBL" id="KAB0792889.1"/>
    </source>
</evidence>
<dbReference type="GO" id="GO:0015074">
    <property type="term" value="P:DNA integration"/>
    <property type="evidence" value="ECO:0007669"/>
    <property type="project" value="UniProtKB-KW"/>
</dbReference>
<dbReference type="CDD" id="cd01647">
    <property type="entry name" value="RT_LTR"/>
    <property type="match status" value="1"/>
</dbReference>
<dbReference type="PROSITE" id="PS00141">
    <property type="entry name" value="ASP_PROTEASE"/>
    <property type="match status" value="1"/>
</dbReference>
<sequence>MATVEDKPRLIGHIKEFNMGQDFHIYEEKFAQYCEANGIEEKKRIAMLISLICDDTYKTLRDLCFPDKPHSKTYEELCKILREHNSPPKNTFRERIKFYQEVQNPNESCSEWYARIKRLAIDCKFVNISDVLKDKFVAGLRPGPVLDKTVESEVTIELKAIVDIAVAKETAIKCSSLTTRDINAVTTHKQLRGNRFRSNGPSRMSTSSELNRNPSDDHSQRRKPKCACCGRKHTGVCKYKSYMCNRCNKVGHLEIVCKQVKPILNVNECDIQPICKVGTNVKLDSKPIMLKVNINGNELDVLLDSGSPISTINEATYYKYFNQIIKVTEHVFCGYQGDLIIPVGYIDVNIRFRNRVKLLRFFVIKTRQANLVGRDFMQLFNINFSGLNVIDIHDHASVMITREFPEVVNGGLGTFKYAKITLKLKVNAIPSHSRPLPVPLVLKPKIEKELDRLIANGIITPVISSDWSSQIIPVMRSNGTVRICGNYIKLNKELEDVFYPLPRIDDIYASLSGNSKFSKIDLSDAYLQFELSDDSKGLVTISTHKGLFRVNRMPFGVKCSGFYFQKHIEQLFQGIPNVFIFQDDILVGHREEENELEILREVFDKLAKAGLKVNVDKCKFLQGEIKYLGFVLTKQGLAKDKEKLQAINVIPYPTNMKELRSFIGMVNYYSRFVPKMSELLEPLYILLRQGQEFKFDEGCKNAFDRLKSIIMTDQVLTYFDPGLPIYITTDASKTGMSGVLSHIMPDGVERIVACVSRTFTKAELNYSTVHREALACIFAIKKFHDYIFGQNFTIRTDQKALIAILGNNKETNQTYANRLKRYALYLSNFSYKIEHIKGQKNVIADCFSRLTIGNQADNNVDTYDENGLYFTDTSIIDISQIQSETEKDENLKLVMEYLKSSWPNEISSELKPFHNRRLELQTIANCLFWGHKIVVPLKLQKQVMLDLHASHQGIVRSKALARSYFWFVGMDKAIEQMCKSCVACTKIKPCPDKIYVPWPKSHTPFETVHIDYCDLGKTHLLVIVDSYTKWLEIYETPVITSKVTIEKLRDCFARFGLPYTVVSDNATVFTSQVMQQFFTNNKIKHMTIAPYSPQSNGQAENSVKTVKTSLKAALADCSNTGVELSVLIARFLITYRDTPHCVTKKSPAELLFGKRIRTKFDLLIRPKYQTNDANQNNEKMTRNVRSFHRGDVVLVRDYHDINKVQWMEAQIEDKIGSTMYECKTITGVMCRRHVNQIKLLRKANKGGNVAMHDVDDKTIENHSENDKVEIHSSHFDDITGQGYRHRYDQEMTQESRNIVDTPIVGQDNTASETRPRRGIRLPSKYNNYVMGYIRLRGEM</sequence>
<organism evidence="16 17">
    <name type="scientific">Photinus pyralis</name>
    <name type="common">Common eastern firefly</name>
    <name type="synonym">Lampyris pyralis</name>
    <dbReference type="NCBI Taxonomy" id="7054"/>
    <lineage>
        <taxon>Eukaryota</taxon>
        <taxon>Metazoa</taxon>
        <taxon>Ecdysozoa</taxon>
        <taxon>Arthropoda</taxon>
        <taxon>Hexapoda</taxon>
        <taxon>Insecta</taxon>
        <taxon>Pterygota</taxon>
        <taxon>Neoptera</taxon>
        <taxon>Endopterygota</taxon>
        <taxon>Coleoptera</taxon>
        <taxon>Polyphaga</taxon>
        <taxon>Elateriformia</taxon>
        <taxon>Elateroidea</taxon>
        <taxon>Lampyridae</taxon>
        <taxon>Lampyrinae</taxon>
        <taxon>Photinus</taxon>
    </lineage>
</organism>
<dbReference type="PROSITE" id="PS50994">
    <property type="entry name" value="INTEGRASE"/>
    <property type="match status" value="1"/>
</dbReference>
<evidence type="ECO:0000256" key="12">
    <source>
        <dbReference type="SAM" id="MobiDB-lite"/>
    </source>
</evidence>
<keyword evidence="2" id="KW-0808">Transferase</keyword>
<evidence type="ECO:0000256" key="4">
    <source>
        <dbReference type="ARBA" id="ARBA00022722"/>
    </source>
</evidence>
<dbReference type="InterPro" id="IPR000477">
    <property type="entry name" value="RT_dom"/>
</dbReference>
<dbReference type="GO" id="GO:0004519">
    <property type="term" value="F:endonuclease activity"/>
    <property type="evidence" value="ECO:0007669"/>
    <property type="project" value="UniProtKB-KW"/>
</dbReference>
<dbReference type="InterPro" id="IPR001584">
    <property type="entry name" value="Integrase_cat-core"/>
</dbReference>
<evidence type="ECO:0000313" key="17">
    <source>
        <dbReference type="Proteomes" id="UP000327044"/>
    </source>
</evidence>
<dbReference type="PANTHER" id="PTHR37984">
    <property type="entry name" value="PROTEIN CBG26694"/>
    <property type="match status" value="1"/>
</dbReference>
<dbReference type="InterPro" id="IPR043502">
    <property type="entry name" value="DNA/RNA_pol_sf"/>
</dbReference>
<dbReference type="Gene3D" id="2.40.70.10">
    <property type="entry name" value="Acid Proteases"/>
    <property type="match status" value="1"/>
</dbReference>
<dbReference type="SUPFAM" id="SSF50630">
    <property type="entry name" value="Acid proteases"/>
    <property type="match status" value="1"/>
</dbReference>
<keyword evidence="17" id="KW-1185">Reference proteome</keyword>
<keyword evidence="5" id="KW-0255">Endonuclease</keyword>
<dbReference type="InterPro" id="IPR001969">
    <property type="entry name" value="Aspartic_peptidase_AS"/>
</dbReference>
<evidence type="ECO:0000256" key="5">
    <source>
        <dbReference type="ARBA" id="ARBA00022759"/>
    </source>
</evidence>
<reference evidence="16 17" key="1">
    <citation type="journal article" date="2018" name="Elife">
        <title>Firefly genomes illuminate parallel origins of bioluminescence in beetles.</title>
        <authorList>
            <person name="Fallon T.R."/>
            <person name="Lower S.E."/>
            <person name="Chang C.H."/>
            <person name="Bessho-Uehara M."/>
            <person name="Martin G.J."/>
            <person name="Bewick A.J."/>
            <person name="Behringer M."/>
            <person name="Debat H.J."/>
            <person name="Wong I."/>
            <person name="Day J.C."/>
            <person name="Suvorov A."/>
            <person name="Silva C.J."/>
            <person name="Stanger-Hall K.F."/>
            <person name="Hall D.W."/>
            <person name="Schmitz R.J."/>
            <person name="Nelson D.R."/>
            <person name="Lewis S.M."/>
            <person name="Shigenobu S."/>
            <person name="Bybee S.M."/>
            <person name="Larracuente A.M."/>
            <person name="Oba Y."/>
            <person name="Weng J.K."/>
        </authorList>
    </citation>
    <scope>NUCLEOTIDE SEQUENCE [LARGE SCALE GENOMIC DNA]</scope>
    <source>
        <strain evidence="16">1611_PpyrPB1</strain>
        <tissue evidence="16">Whole body</tissue>
    </source>
</reference>
<gene>
    <name evidence="16" type="ORF">PPYR_12509</name>
</gene>
<dbReference type="Gene3D" id="3.10.10.10">
    <property type="entry name" value="HIV Type 1 Reverse Transcriptase, subunit A, domain 1"/>
    <property type="match status" value="1"/>
</dbReference>
<evidence type="ECO:0000259" key="14">
    <source>
        <dbReference type="PROSITE" id="PS50878"/>
    </source>
</evidence>
<evidence type="ECO:0000256" key="2">
    <source>
        <dbReference type="ARBA" id="ARBA00022679"/>
    </source>
</evidence>
<proteinExistence type="predicted"/>
<evidence type="ECO:0000256" key="3">
    <source>
        <dbReference type="ARBA" id="ARBA00022695"/>
    </source>
</evidence>
<dbReference type="InterPro" id="IPR012337">
    <property type="entry name" value="RNaseH-like_sf"/>
</dbReference>
<feature type="domain" description="Integrase catalytic" evidence="15">
    <location>
        <begin position="1000"/>
        <end position="1155"/>
    </location>
</feature>
<dbReference type="FunFam" id="3.30.420.10:FF:000063">
    <property type="entry name" value="Retrovirus-related Pol polyprotein from transposon 297-like Protein"/>
    <property type="match status" value="1"/>
</dbReference>
<dbReference type="EC" id="2.7.7.49" evidence="1"/>
<accession>A0A5N4A6K0</accession>
<dbReference type="Proteomes" id="UP000327044">
    <property type="component" value="Unassembled WGS sequence"/>
</dbReference>
<dbReference type="InterPro" id="IPR001995">
    <property type="entry name" value="Peptidase_A2_cat"/>
</dbReference>
<dbReference type="Pfam" id="PF17919">
    <property type="entry name" value="RT_RNaseH_2"/>
    <property type="match status" value="1"/>
</dbReference>
<dbReference type="InterPro" id="IPR041577">
    <property type="entry name" value="RT_RNaseH_2"/>
</dbReference>
<dbReference type="InterPro" id="IPR050951">
    <property type="entry name" value="Retrovirus_Pol_polyprotein"/>
</dbReference>
<dbReference type="Pfam" id="PF17921">
    <property type="entry name" value="Integrase_H2C2"/>
    <property type="match status" value="1"/>
</dbReference>
<evidence type="ECO:0000256" key="8">
    <source>
        <dbReference type="ARBA" id="ARBA00022884"/>
    </source>
</evidence>
<keyword evidence="3" id="KW-0548">Nucleotidyltransferase</keyword>
<keyword evidence="10" id="KW-0695">RNA-directed DNA polymerase</keyword>
<feature type="compositionally biased region" description="Polar residues" evidence="12">
    <location>
        <begin position="196"/>
        <end position="213"/>
    </location>
</feature>
<keyword evidence="9" id="KW-0229">DNA integration</keyword>
<dbReference type="GO" id="GO:0004190">
    <property type="term" value="F:aspartic-type endopeptidase activity"/>
    <property type="evidence" value="ECO:0007669"/>
    <property type="project" value="InterPro"/>
</dbReference>
<dbReference type="FunFam" id="3.30.70.270:FF:000020">
    <property type="entry name" value="Transposon Tf2-6 polyprotein-like Protein"/>
    <property type="match status" value="1"/>
</dbReference>
<evidence type="ECO:0000256" key="1">
    <source>
        <dbReference type="ARBA" id="ARBA00012493"/>
    </source>
</evidence>
<keyword evidence="11" id="KW-0511">Multifunctional enzyme</keyword>
<feature type="region of interest" description="Disordered" evidence="12">
    <location>
        <begin position="188"/>
        <end position="223"/>
    </location>
</feature>
<evidence type="ECO:0000256" key="11">
    <source>
        <dbReference type="ARBA" id="ARBA00023268"/>
    </source>
</evidence>
<dbReference type="PANTHER" id="PTHR37984:SF5">
    <property type="entry name" value="PROTEIN NYNRIN-LIKE"/>
    <property type="match status" value="1"/>
</dbReference>
<dbReference type="PROSITE" id="PS50175">
    <property type="entry name" value="ASP_PROT_RETROV"/>
    <property type="match status" value="1"/>
</dbReference>
<dbReference type="InterPro" id="IPR036397">
    <property type="entry name" value="RNaseH_sf"/>
</dbReference>
<dbReference type="InParanoid" id="A0A5N4A6K0"/>
<feature type="domain" description="Peptidase A2" evidence="13">
    <location>
        <begin position="299"/>
        <end position="376"/>
    </location>
</feature>
<keyword evidence="7" id="KW-0460">Magnesium</keyword>
<dbReference type="GO" id="GO:0006508">
    <property type="term" value="P:proteolysis"/>
    <property type="evidence" value="ECO:0007669"/>
    <property type="project" value="InterPro"/>
</dbReference>
<evidence type="ECO:0000259" key="15">
    <source>
        <dbReference type="PROSITE" id="PS50994"/>
    </source>
</evidence>
<dbReference type="CDD" id="cd09274">
    <property type="entry name" value="RNase_HI_RT_Ty3"/>
    <property type="match status" value="1"/>
</dbReference>
<dbReference type="Pfam" id="PF00078">
    <property type="entry name" value="RVT_1"/>
    <property type="match status" value="1"/>
</dbReference>
<evidence type="ECO:0000256" key="10">
    <source>
        <dbReference type="ARBA" id="ARBA00022918"/>
    </source>
</evidence>
<dbReference type="SUPFAM" id="SSF53098">
    <property type="entry name" value="Ribonuclease H-like"/>
    <property type="match status" value="1"/>
</dbReference>
<dbReference type="PROSITE" id="PS50878">
    <property type="entry name" value="RT_POL"/>
    <property type="match status" value="1"/>
</dbReference>
<protein>
    <recommendedName>
        <fullName evidence="1">RNA-directed DNA polymerase</fullName>
        <ecNumber evidence="1">2.7.7.49</ecNumber>
    </recommendedName>
</protein>
<dbReference type="InterPro" id="IPR021109">
    <property type="entry name" value="Peptidase_aspartic_dom_sf"/>
</dbReference>
<feature type="domain" description="Reverse transcriptase" evidence="14">
    <location>
        <begin position="455"/>
        <end position="632"/>
    </location>
</feature>
<dbReference type="GO" id="GO:0003723">
    <property type="term" value="F:RNA binding"/>
    <property type="evidence" value="ECO:0007669"/>
    <property type="project" value="UniProtKB-KW"/>
</dbReference>
<comment type="caution">
    <text evidence="16">The sequence shown here is derived from an EMBL/GenBank/DDBJ whole genome shotgun (WGS) entry which is preliminary data.</text>
</comment>
<dbReference type="Gene3D" id="3.30.70.270">
    <property type="match status" value="2"/>
</dbReference>
<keyword evidence="8" id="KW-0694">RNA-binding</keyword>
<evidence type="ECO:0000256" key="7">
    <source>
        <dbReference type="ARBA" id="ARBA00022842"/>
    </source>
</evidence>
<dbReference type="EMBL" id="VVIM01000009">
    <property type="protein sequence ID" value="KAB0792889.1"/>
    <property type="molecule type" value="Genomic_DNA"/>
</dbReference>
<evidence type="ECO:0000256" key="9">
    <source>
        <dbReference type="ARBA" id="ARBA00022908"/>
    </source>
</evidence>
<dbReference type="SUPFAM" id="SSF56672">
    <property type="entry name" value="DNA/RNA polymerases"/>
    <property type="match status" value="1"/>
</dbReference>
<name>A0A5N4A6K0_PHOPY</name>
<dbReference type="FunFam" id="1.10.340.70:FF:000003">
    <property type="entry name" value="Protein CBG25708"/>
    <property type="match status" value="1"/>
</dbReference>